<protein>
    <submittedName>
        <fullName evidence="3">Carbohydrate ABC transporter substrate-binding protein (CUT1 family)</fullName>
    </submittedName>
</protein>
<accession>A0A2S6HSZ8</accession>
<feature type="signal peptide" evidence="2">
    <location>
        <begin position="1"/>
        <end position="22"/>
    </location>
</feature>
<dbReference type="InterPro" id="IPR006059">
    <property type="entry name" value="SBP"/>
</dbReference>
<dbReference type="Gene3D" id="3.40.190.10">
    <property type="entry name" value="Periplasmic binding protein-like II"/>
    <property type="match status" value="1"/>
</dbReference>
<dbReference type="EMBL" id="PTJA01000005">
    <property type="protein sequence ID" value="PPK80798.1"/>
    <property type="molecule type" value="Genomic_DNA"/>
</dbReference>
<reference evidence="3 4" key="1">
    <citation type="submission" date="2018-02" db="EMBL/GenBank/DDBJ databases">
        <title>Genomic Encyclopedia of Archaeal and Bacterial Type Strains, Phase II (KMG-II): from individual species to whole genera.</title>
        <authorList>
            <person name="Goeker M."/>
        </authorList>
    </citation>
    <scope>NUCLEOTIDE SEQUENCE [LARGE SCALE GENOMIC DNA]</scope>
    <source>
        <strain evidence="3 4">DSM 3808</strain>
    </source>
</reference>
<name>A0A2S6HSZ8_9FIRM</name>
<evidence type="ECO:0000256" key="1">
    <source>
        <dbReference type="SAM" id="MobiDB-lite"/>
    </source>
</evidence>
<proteinExistence type="predicted"/>
<dbReference type="Proteomes" id="UP000237749">
    <property type="component" value="Unassembled WGS sequence"/>
</dbReference>
<dbReference type="PROSITE" id="PS51257">
    <property type="entry name" value="PROKAR_LIPOPROTEIN"/>
    <property type="match status" value="1"/>
</dbReference>
<sequence>MRKTKRLAAMSMACMMAASALTACGAKSAEQTTAAPASGGKETTTAAAGGETKKDSASSDKVKITIWTDNRHDLEYMNKVVDEFNKTNDHIVLDYVVQTENYENLLSMAANSGQSPDIFSQINGDDFRNFVDNGIIQPLNDYLTDEFKKVNEVDQHLYEGCNVVGDKIYWVPCGKRSGSRMIYNKDVFDKLGLKPPTKVSELPEIAKKITEAGKGDYYGIIFPGASGPFERWLEHSAEMSGVTLYNYKEGKFDFTGFKPYLETVRQMFQDQSVFPGSASMKIDPVRVQFAEGHAAIHGNASQEATVLTEQFPAKIQWGVAQLPTLDGQIKGAETCSPNTGWMMSAFTEHPKESWEVIEYFGSEKVLKGYLEGGYSLPISNYMDSKIDKSKTGRMADFAGADYEAVYPVAPSVTPDGENYRDALWNACLPEGPSIDETIAKLNQTYNDALEKEVKMGKTKRVVIKDYDPLHPGAGTVEYLDK</sequence>
<dbReference type="PANTHER" id="PTHR43649">
    <property type="entry name" value="ARABINOSE-BINDING PROTEIN-RELATED"/>
    <property type="match status" value="1"/>
</dbReference>
<organism evidence="3 4">
    <name type="scientific">Lacrimispora xylanisolvens</name>
    <dbReference type="NCBI Taxonomy" id="384636"/>
    <lineage>
        <taxon>Bacteria</taxon>
        <taxon>Bacillati</taxon>
        <taxon>Bacillota</taxon>
        <taxon>Clostridia</taxon>
        <taxon>Lachnospirales</taxon>
        <taxon>Lachnospiraceae</taxon>
        <taxon>Lacrimispora</taxon>
    </lineage>
</organism>
<dbReference type="RefSeq" id="WP_170072312.1">
    <property type="nucleotide sequence ID" value="NZ_PTJA01000005.1"/>
</dbReference>
<feature type="region of interest" description="Disordered" evidence="1">
    <location>
        <begin position="31"/>
        <end position="55"/>
    </location>
</feature>
<dbReference type="SUPFAM" id="SSF53850">
    <property type="entry name" value="Periplasmic binding protein-like II"/>
    <property type="match status" value="1"/>
</dbReference>
<evidence type="ECO:0000313" key="4">
    <source>
        <dbReference type="Proteomes" id="UP000237749"/>
    </source>
</evidence>
<feature type="compositionally biased region" description="Low complexity" evidence="1">
    <location>
        <begin position="39"/>
        <end position="50"/>
    </location>
</feature>
<dbReference type="InterPro" id="IPR050490">
    <property type="entry name" value="Bact_solute-bd_prot1"/>
</dbReference>
<dbReference type="Pfam" id="PF01547">
    <property type="entry name" value="SBP_bac_1"/>
    <property type="match status" value="1"/>
</dbReference>
<evidence type="ECO:0000313" key="3">
    <source>
        <dbReference type="EMBL" id="PPK80798.1"/>
    </source>
</evidence>
<dbReference type="AlphaFoldDB" id="A0A2S6HSZ8"/>
<feature type="chain" id="PRO_5038515545" evidence="2">
    <location>
        <begin position="23"/>
        <end position="481"/>
    </location>
</feature>
<gene>
    <name evidence="3" type="ORF">BXY41_10513</name>
</gene>
<keyword evidence="4" id="KW-1185">Reference proteome</keyword>
<dbReference type="PANTHER" id="PTHR43649:SF12">
    <property type="entry name" value="DIACETYLCHITOBIOSE BINDING PROTEIN DASA"/>
    <property type="match status" value="1"/>
</dbReference>
<evidence type="ECO:0000256" key="2">
    <source>
        <dbReference type="SAM" id="SignalP"/>
    </source>
</evidence>
<comment type="caution">
    <text evidence="3">The sequence shown here is derived from an EMBL/GenBank/DDBJ whole genome shotgun (WGS) entry which is preliminary data.</text>
</comment>
<keyword evidence="2" id="KW-0732">Signal</keyword>